<organism evidence="3 4">
    <name type="scientific">Oligella ureolytica</name>
    <dbReference type="NCBI Taxonomy" id="90244"/>
    <lineage>
        <taxon>Bacteria</taxon>
        <taxon>Pseudomonadati</taxon>
        <taxon>Pseudomonadota</taxon>
        <taxon>Betaproteobacteria</taxon>
        <taxon>Burkholderiales</taxon>
        <taxon>Alcaligenaceae</taxon>
        <taxon>Oligella</taxon>
    </lineage>
</organism>
<proteinExistence type="predicted"/>
<reference evidence="2 5" key="2">
    <citation type="submission" date="2020-12" db="EMBL/GenBank/DDBJ databases">
        <title>FDA dAtabase for Regulatory Grade micrObial Sequences (FDA-ARGOS): Supporting development and validation of Infectious Disease Dx tests.</title>
        <authorList>
            <person name="Sproer C."/>
            <person name="Gronow S."/>
            <person name="Severitt S."/>
            <person name="Schroder I."/>
            <person name="Tallon L."/>
            <person name="Sadzewicz L."/>
            <person name="Zhao X."/>
            <person name="Boylan J."/>
            <person name="Ott S."/>
            <person name="Bowen H."/>
            <person name="Vavikolanu K."/>
            <person name="Mehta A."/>
            <person name="Aluvathingal J."/>
            <person name="Nadendla S."/>
            <person name="Lowell S."/>
            <person name="Myers T."/>
            <person name="Yan Y."/>
            <person name="Sichtig H."/>
        </authorList>
    </citation>
    <scope>NUCLEOTIDE SEQUENCE [LARGE SCALE GENOMIC DNA]</scope>
    <source>
        <strain evidence="2 5">FDAARGOS_872</strain>
    </source>
</reference>
<keyword evidence="5" id="KW-1185">Reference proteome</keyword>
<accession>A0A378XHG4</accession>
<evidence type="ECO:0000313" key="5">
    <source>
        <dbReference type="Proteomes" id="UP000594903"/>
    </source>
</evidence>
<protein>
    <submittedName>
        <fullName evidence="3">Uncharacterized protein</fullName>
    </submittedName>
</protein>
<feature type="region of interest" description="Disordered" evidence="1">
    <location>
        <begin position="1"/>
        <end position="38"/>
    </location>
</feature>
<evidence type="ECO:0000313" key="2">
    <source>
        <dbReference type="EMBL" id="QPT39639.1"/>
    </source>
</evidence>
<dbReference type="EMBL" id="CP065725">
    <property type="protein sequence ID" value="QPT39639.1"/>
    <property type="molecule type" value="Genomic_DNA"/>
</dbReference>
<dbReference type="Proteomes" id="UP000254603">
    <property type="component" value="Unassembled WGS sequence"/>
</dbReference>
<evidence type="ECO:0000256" key="1">
    <source>
        <dbReference type="SAM" id="MobiDB-lite"/>
    </source>
</evidence>
<dbReference type="OrthoDB" id="10003937at2"/>
<gene>
    <name evidence="2" type="ORF">I6G29_10930</name>
    <name evidence="3" type="ORF">NCTC11997_02251</name>
</gene>
<sequence length="148" mass="16639">MTTFFRKRPPYASRTPHNPAADDDVPVIGPASAHVDESDYPILEAEPEPIDDFPIVGPAADDAVVQEEQEEDIPIAAPAAPISTKQFTPSDKLRLPEAPDWVQEQARSLHHTAHHPLEDAIELIINDELAHTEQRIRQRIFDELKKHH</sequence>
<name>A0A378XHG4_9BURK</name>
<reference evidence="3 4" key="1">
    <citation type="submission" date="2018-06" db="EMBL/GenBank/DDBJ databases">
        <authorList>
            <consortium name="Pathogen Informatics"/>
            <person name="Doyle S."/>
        </authorList>
    </citation>
    <scope>NUCLEOTIDE SEQUENCE [LARGE SCALE GENOMIC DNA]</scope>
    <source>
        <strain evidence="3 4">NCTC11997</strain>
    </source>
</reference>
<evidence type="ECO:0000313" key="3">
    <source>
        <dbReference type="EMBL" id="SUA57033.1"/>
    </source>
</evidence>
<dbReference type="RefSeq" id="WP_018573951.1">
    <property type="nucleotide sequence ID" value="NZ_CP065725.1"/>
</dbReference>
<dbReference type="STRING" id="1122619.GCA_000373745_00772"/>
<dbReference type="Proteomes" id="UP000594903">
    <property type="component" value="Chromosome"/>
</dbReference>
<dbReference type="AlphaFoldDB" id="A0A378XHG4"/>
<dbReference type="EMBL" id="UGSB01000001">
    <property type="protein sequence ID" value="SUA57033.1"/>
    <property type="molecule type" value="Genomic_DNA"/>
</dbReference>
<evidence type="ECO:0000313" key="4">
    <source>
        <dbReference type="Proteomes" id="UP000254603"/>
    </source>
</evidence>